<sequence length="375" mass="42794">MLRQLLTRVTGHEYSANAPLPFRVGLDSAQTCDSPDPPLQGPCFFLDKLPPELRLRVYEYLLLYSRRLVPYGAQKAQTTLLPTSRWQREAPPSVKYAQIDITVFCLNKQIYDEAASLFYGHNRFYVDFDDLCMCWTKRHAFRLNENMVKRLKIGGINFDQEGPALWGECKYCGSEGWALLKHLASLPNLRSASLTFANVESFASCGRATLRKLRRLSKDASLETDDIGRLRISGLDVRLELRLPELIRTFPMASSRQAEDAMQTDYSGGRDAIEEAEEMERQMLFDGDRDEYIIYRTLRDMLHHATTIGETSRELKPTLDKVVSGSGLCFERLDSRERANFTIALAECLSDMIDGDDCVEMADRSDVVEITPKDW</sequence>
<keyword evidence="2" id="KW-1185">Reference proteome</keyword>
<evidence type="ECO:0000313" key="2">
    <source>
        <dbReference type="Proteomes" id="UP001281147"/>
    </source>
</evidence>
<proteinExistence type="predicted"/>
<organism evidence="1 2">
    <name type="scientific">Vermiconidia calcicola</name>
    <dbReference type="NCBI Taxonomy" id="1690605"/>
    <lineage>
        <taxon>Eukaryota</taxon>
        <taxon>Fungi</taxon>
        <taxon>Dikarya</taxon>
        <taxon>Ascomycota</taxon>
        <taxon>Pezizomycotina</taxon>
        <taxon>Dothideomycetes</taxon>
        <taxon>Dothideomycetidae</taxon>
        <taxon>Mycosphaerellales</taxon>
        <taxon>Extremaceae</taxon>
        <taxon>Vermiconidia</taxon>
    </lineage>
</organism>
<dbReference type="EMBL" id="JAUTXU010000254">
    <property type="protein sequence ID" value="KAK3691912.1"/>
    <property type="molecule type" value="Genomic_DNA"/>
</dbReference>
<dbReference type="Proteomes" id="UP001281147">
    <property type="component" value="Unassembled WGS sequence"/>
</dbReference>
<name>A0ACC3MIQ6_9PEZI</name>
<accession>A0ACC3MIQ6</accession>
<gene>
    <name evidence="1" type="ORF">LTR37_018343</name>
</gene>
<comment type="caution">
    <text evidence="1">The sequence shown here is derived from an EMBL/GenBank/DDBJ whole genome shotgun (WGS) entry which is preliminary data.</text>
</comment>
<reference evidence="1" key="1">
    <citation type="submission" date="2023-07" db="EMBL/GenBank/DDBJ databases">
        <title>Black Yeasts Isolated from many extreme environments.</title>
        <authorList>
            <person name="Coleine C."/>
            <person name="Stajich J.E."/>
            <person name="Selbmann L."/>
        </authorList>
    </citation>
    <scope>NUCLEOTIDE SEQUENCE</scope>
    <source>
        <strain evidence="1">CCFEE 5714</strain>
    </source>
</reference>
<protein>
    <submittedName>
        <fullName evidence="1">Uncharacterized protein</fullName>
    </submittedName>
</protein>
<evidence type="ECO:0000313" key="1">
    <source>
        <dbReference type="EMBL" id="KAK3691912.1"/>
    </source>
</evidence>